<evidence type="ECO:0000256" key="7">
    <source>
        <dbReference type="ARBA" id="ARBA00023180"/>
    </source>
</evidence>
<dbReference type="Proteomes" id="UP001165121">
    <property type="component" value="Unassembled WGS sequence"/>
</dbReference>
<feature type="domain" description="G-protein coupled receptors family 3 profile" evidence="11">
    <location>
        <begin position="466"/>
        <end position="718"/>
    </location>
</feature>
<organism evidence="12 13">
    <name type="scientific">Phytophthora fragariaefolia</name>
    <dbReference type="NCBI Taxonomy" id="1490495"/>
    <lineage>
        <taxon>Eukaryota</taxon>
        <taxon>Sar</taxon>
        <taxon>Stramenopiles</taxon>
        <taxon>Oomycota</taxon>
        <taxon>Peronosporomycetes</taxon>
        <taxon>Peronosporales</taxon>
        <taxon>Peronosporaceae</taxon>
        <taxon>Phytophthora</taxon>
    </lineage>
</organism>
<name>A0A9W6YPI1_9STRA</name>
<dbReference type="PRINTS" id="PR01176">
    <property type="entry name" value="GABABRECEPTR"/>
</dbReference>
<comment type="subcellular location">
    <subcellularLocation>
        <location evidence="1">Membrane</location>
        <topology evidence="1">Multi-pass membrane protein</topology>
    </subcellularLocation>
</comment>
<feature type="compositionally biased region" description="Polar residues" evidence="9">
    <location>
        <begin position="825"/>
        <end position="834"/>
    </location>
</feature>
<dbReference type="OrthoDB" id="167531at2759"/>
<dbReference type="GO" id="GO:0004965">
    <property type="term" value="F:G protein-coupled GABA receptor activity"/>
    <property type="evidence" value="ECO:0007669"/>
    <property type="project" value="InterPro"/>
</dbReference>
<evidence type="ECO:0000256" key="1">
    <source>
        <dbReference type="ARBA" id="ARBA00004141"/>
    </source>
</evidence>
<keyword evidence="3 10" id="KW-1133">Transmembrane helix</keyword>
<evidence type="ECO:0000256" key="3">
    <source>
        <dbReference type="ARBA" id="ARBA00022989"/>
    </source>
</evidence>
<feature type="compositionally biased region" description="Low complexity" evidence="9">
    <location>
        <begin position="755"/>
        <end position="764"/>
    </location>
</feature>
<sequence length="834" mass="91628">MSSVRTGICSPTHANIEVWMDAATVRALTVYSNESSFVGSVGYDGISGLFTSTSFIKTGLAASPPFSADFWRDYRDKDALIHELRAKILFSNSDHYPPKTSGCADGVLGCKDSCSKSEACTTRELQGGECLVVIMMDASYDVGYLQASMSNNGIPAYFCFLGIEGAAKYVAEALENKIPVAFYSYQPDDFFQHYAGEVERVSLPWATPELTAVNTGDFGENGYGNPSSNPVRVDFPHVLLGKYYANVLSSSEGGMASLMNAFMLTEAHMDTLLSTYDKLRNTGALSNTENYFAAACSWLRIPDNYAIWRDWLDPLPACESNVHYSYTIEGCGPNVNSANKFPRRVKFYWRLPRPENASLPYNCDPYHLPNSQLPSTLVTSRSCLWLTENTNTWLVWATLGTQPTCDTSFYTYDVSECTSTGQRRVTYRWLLPNTANASSSSECSEGMPLPEAVLIDCEYVPYNTTASKSVFVTACLLASVMLGCIGFVVYEREMPIVKRSQYQFLVTMLLGGVLMCIATVTYSGAPSHTVCFLRPTLLSWSFTLIFGSLVVKSMRVYRVFLSRTMKRIVLSAVTMMKVLAAFFVVDIVILVSWELVSPSRAVIMTESVAEIGGLAVDRRRCASSSSVFVGLLFFWKAVMLFGGLFLSILIRKVSSDFQESVWIFASACVVLLSSLLLLPMGYFVTLSATAFFLFFSFIVLSATMLVIGLMLIPKMIRLHELATSVASEAVSSRTTRERPNSSSVSDAQVVPLPNRSGASGGSKSSKSRSRMSSKDSRNGKTEVVRVAARIPAVVRKISVKVSATPVTSFTSPGPRPSWRWGRGKNASTRSTVDD</sequence>
<keyword evidence="2 10" id="KW-0812">Transmembrane</keyword>
<evidence type="ECO:0000313" key="12">
    <source>
        <dbReference type="EMBL" id="GMG17664.1"/>
    </source>
</evidence>
<dbReference type="EMBL" id="BSXT01019050">
    <property type="protein sequence ID" value="GMG17664.1"/>
    <property type="molecule type" value="Genomic_DNA"/>
</dbReference>
<evidence type="ECO:0000256" key="9">
    <source>
        <dbReference type="SAM" id="MobiDB-lite"/>
    </source>
</evidence>
<keyword evidence="6" id="KW-0675">Receptor</keyword>
<dbReference type="AlphaFoldDB" id="A0A9W6YPI1"/>
<evidence type="ECO:0000256" key="8">
    <source>
        <dbReference type="ARBA" id="ARBA00023224"/>
    </source>
</evidence>
<dbReference type="PROSITE" id="PS50259">
    <property type="entry name" value="G_PROTEIN_RECEP_F3_4"/>
    <property type="match status" value="1"/>
</dbReference>
<reference evidence="12" key="1">
    <citation type="submission" date="2023-04" db="EMBL/GenBank/DDBJ databases">
        <title>Phytophthora fragariaefolia NBRC 109709.</title>
        <authorList>
            <person name="Ichikawa N."/>
            <person name="Sato H."/>
            <person name="Tonouchi N."/>
        </authorList>
    </citation>
    <scope>NUCLEOTIDE SEQUENCE</scope>
    <source>
        <strain evidence="12">NBRC 109709</strain>
    </source>
</reference>
<dbReference type="CDD" id="cd15047">
    <property type="entry name" value="7tmC_GABA-B-like"/>
    <property type="match status" value="1"/>
</dbReference>
<proteinExistence type="predicted"/>
<evidence type="ECO:0000259" key="11">
    <source>
        <dbReference type="PROSITE" id="PS50259"/>
    </source>
</evidence>
<evidence type="ECO:0000256" key="5">
    <source>
        <dbReference type="ARBA" id="ARBA00023136"/>
    </source>
</evidence>
<feature type="transmembrane region" description="Helical" evidence="10">
    <location>
        <begin position="690"/>
        <end position="712"/>
    </location>
</feature>
<keyword evidence="7" id="KW-0325">Glycoprotein</keyword>
<keyword evidence="5 10" id="KW-0472">Membrane</keyword>
<comment type="caution">
    <text evidence="12">The sequence shown here is derived from an EMBL/GenBank/DDBJ whole genome shotgun (WGS) entry which is preliminary data.</text>
</comment>
<dbReference type="PANTHER" id="PTHR10519:SF20">
    <property type="entry name" value="G-PROTEIN COUPLED RECEPTOR 156-RELATED"/>
    <property type="match status" value="1"/>
</dbReference>
<keyword evidence="8" id="KW-0807">Transducer</keyword>
<protein>
    <submittedName>
        <fullName evidence="12">Unnamed protein product</fullName>
    </submittedName>
</protein>
<feature type="compositionally biased region" description="Basic and acidic residues" evidence="9">
    <location>
        <begin position="772"/>
        <end position="782"/>
    </location>
</feature>
<accession>A0A9W6YPI1</accession>
<feature type="transmembrane region" description="Helical" evidence="10">
    <location>
        <begin position="470"/>
        <end position="490"/>
    </location>
</feature>
<feature type="transmembrane region" description="Helical" evidence="10">
    <location>
        <begin position="569"/>
        <end position="593"/>
    </location>
</feature>
<feature type="region of interest" description="Disordered" evidence="9">
    <location>
        <begin position="803"/>
        <end position="834"/>
    </location>
</feature>
<gene>
    <name evidence="12" type="ORF">Pfra01_003029000</name>
</gene>
<dbReference type="Pfam" id="PF00003">
    <property type="entry name" value="7tm_3"/>
    <property type="match status" value="1"/>
</dbReference>
<keyword evidence="13" id="KW-1185">Reference proteome</keyword>
<dbReference type="InterPro" id="IPR002455">
    <property type="entry name" value="GPCR3_GABA-B"/>
</dbReference>
<evidence type="ECO:0000256" key="6">
    <source>
        <dbReference type="ARBA" id="ARBA00023170"/>
    </source>
</evidence>
<evidence type="ECO:0000256" key="2">
    <source>
        <dbReference type="ARBA" id="ARBA00022692"/>
    </source>
</evidence>
<evidence type="ECO:0000256" key="10">
    <source>
        <dbReference type="SAM" id="Phobius"/>
    </source>
</evidence>
<evidence type="ECO:0000256" key="4">
    <source>
        <dbReference type="ARBA" id="ARBA00023040"/>
    </source>
</evidence>
<feature type="transmembrane region" description="Helical" evidence="10">
    <location>
        <begin position="661"/>
        <end position="684"/>
    </location>
</feature>
<feature type="region of interest" description="Disordered" evidence="9">
    <location>
        <begin position="732"/>
        <end position="782"/>
    </location>
</feature>
<dbReference type="GO" id="GO:0038039">
    <property type="term" value="C:G protein-coupled receptor heterodimeric complex"/>
    <property type="evidence" value="ECO:0007669"/>
    <property type="project" value="TreeGrafter"/>
</dbReference>
<feature type="transmembrane region" description="Helical" evidence="10">
    <location>
        <begin position="502"/>
        <end position="525"/>
    </location>
</feature>
<keyword evidence="4" id="KW-0297">G-protein coupled receptor</keyword>
<dbReference type="PANTHER" id="PTHR10519">
    <property type="entry name" value="GABA-B RECEPTOR"/>
    <property type="match status" value="1"/>
</dbReference>
<dbReference type="InterPro" id="IPR017978">
    <property type="entry name" value="GPCR_3_C"/>
</dbReference>
<evidence type="ECO:0000313" key="13">
    <source>
        <dbReference type="Proteomes" id="UP001165121"/>
    </source>
</evidence>
<feature type="transmembrane region" description="Helical" evidence="10">
    <location>
        <begin position="627"/>
        <end position="649"/>
    </location>
</feature>
<feature type="transmembrane region" description="Helical" evidence="10">
    <location>
        <begin position="537"/>
        <end position="557"/>
    </location>
</feature>